<feature type="transmembrane region" description="Helical" evidence="5">
    <location>
        <begin position="6"/>
        <end position="24"/>
    </location>
</feature>
<evidence type="ECO:0000256" key="3">
    <source>
        <dbReference type="ARBA" id="ARBA00022989"/>
    </source>
</evidence>
<keyword evidence="4 5" id="KW-0472">Membrane</keyword>
<name>A0A0C2JI45_9ACTN</name>
<evidence type="ECO:0000313" key="7">
    <source>
        <dbReference type="Proteomes" id="UP000031675"/>
    </source>
</evidence>
<evidence type="ECO:0000313" key="6">
    <source>
        <dbReference type="EMBL" id="KIH98580.1"/>
    </source>
</evidence>
<dbReference type="STRING" id="183763.LP52_12660"/>
<gene>
    <name evidence="6" type="ORF">LP52_12660</name>
</gene>
<keyword evidence="7" id="KW-1185">Reference proteome</keyword>
<proteinExistence type="predicted"/>
<comment type="caution">
    <text evidence="6">The sequence shown here is derived from an EMBL/GenBank/DDBJ whole genome shotgun (WGS) entry which is preliminary data.</text>
</comment>
<accession>A0A0C2JI45</accession>
<evidence type="ECO:0000256" key="1">
    <source>
        <dbReference type="ARBA" id="ARBA00004141"/>
    </source>
</evidence>
<evidence type="ECO:0000256" key="4">
    <source>
        <dbReference type="ARBA" id="ARBA00023136"/>
    </source>
</evidence>
<organism evidence="6 7">
    <name type="scientific">Streptomonospora alba</name>
    <dbReference type="NCBI Taxonomy" id="183763"/>
    <lineage>
        <taxon>Bacteria</taxon>
        <taxon>Bacillati</taxon>
        <taxon>Actinomycetota</taxon>
        <taxon>Actinomycetes</taxon>
        <taxon>Streptosporangiales</taxon>
        <taxon>Nocardiopsidaceae</taxon>
        <taxon>Streptomonospora</taxon>
    </lineage>
</organism>
<feature type="transmembrane region" description="Helical" evidence="5">
    <location>
        <begin position="69"/>
        <end position="91"/>
    </location>
</feature>
<dbReference type="Proteomes" id="UP000031675">
    <property type="component" value="Unassembled WGS sequence"/>
</dbReference>
<dbReference type="AlphaFoldDB" id="A0A0C2JI45"/>
<evidence type="ECO:0000256" key="5">
    <source>
        <dbReference type="SAM" id="Phobius"/>
    </source>
</evidence>
<comment type="subcellular location">
    <subcellularLocation>
        <location evidence="1">Membrane</location>
        <topology evidence="1">Multi-pass membrane protein</topology>
    </subcellularLocation>
</comment>
<keyword evidence="3 5" id="KW-1133">Transmembrane helix</keyword>
<reference evidence="7" key="1">
    <citation type="journal article" date="2015" name="Chem. Biol.">
        <title>Structure, bioactivity, and resistance mechanism of streptomonomicin, an unusual lasso Peptide from an understudied halophilic actinomycete.</title>
        <authorList>
            <person name="Metelev M."/>
            <person name="Tietz J.I."/>
            <person name="Melby J.O."/>
            <person name="Blair P.M."/>
            <person name="Zhu L."/>
            <person name="Livnat I."/>
            <person name="Severinov K."/>
            <person name="Mitchell D.A."/>
        </authorList>
    </citation>
    <scope>NUCLEOTIDE SEQUENCE [LARGE SCALE GENOMIC DNA]</scope>
    <source>
        <strain evidence="7">YIM 90003</strain>
    </source>
</reference>
<dbReference type="EMBL" id="JROO01000023">
    <property type="protein sequence ID" value="KIH98580.1"/>
    <property type="molecule type" value="Genomic_DNA"/>
</dbReference>
<evidence type="ECO:0000256" key="2">
    <source>
        <dbReference type="ARBA" id="ARBA00022692"/>
    </source>
</evidence>
<feature type="transmembrane region" description="Helical" evidence="5">
    <location>
        <begin position="44"/>
        <end position="63"/>
    </location>
</feature>
<evidence type="ECO:0008006" key="8">
    <source>
        <dbReference type="Google" id="ProtNLM"/>
    </source>
</evidence>
<dbReference type="InterPro" id="IPR019109">
    <property type="entry name" value="MamF_MmsF"/>
</dbReference>
<dbReference type="Pfam" id="PF09685">
    <property type="entry name" value="MamF_MmsF"/>
    <property type="match status" value="1"/>
</dbReference>
<protein>
    <recommendedName>
        <fullName evidence="8">DUF4870 domain-containing protein</fullName>
    </recommendedName>
</protein>
<sequence>MIAHLSGVILACFGWLPALVIYMVKRDDSPFVRHQASEALNFQLTLLIPYLVAWVVYIGLGVFAPPISWIGSVLVAVIWVASITLGVLAALSANRGNRYRYPVSIRMVK</sequence>
<keyword evidence="2 5" id="KW-0812">Transmembrane</keyword>